<dbReference type="EnsemblMetazoa" id="CJA35484.1">
    <property type="protein sequence ID" value="CJA35484.1"/>
    <property type="gene ID" value="WBGene00211331"/>
</dbReference>
<reference evidence="2" key="1">
    <citation type="submission" date="2010-08" db="EMBL/GenBank/DDBJ databases">
        <authorList>
            <consortium name="Caenorhabditis japonica Sequencing Consortium"/>
            <person name="Wilson R.K."/>
        </authorList>
    </citation>
    <scope>NUCLEOTIDE SEQUENCE [LARGE SCALE GENOMIC DNA]</scope>
    <source>
        <strain evidence="2">DF5081</strain>
    </source>
</reference>
<evidence type="ECO:0000313" key="1">
    <source>
        <dbReference type="EnsemblMetazoa" id="CJA35484.1"/>
    </source>
</evidence>
<dbReference type="Proteomes" id="UP000005237">
    <property type="component" value="Unassembled WGS sequence"/>
</dbReference>
<protein>
    <submittedName>
        <fullName evidence="1">Uncharacterized protein</fullName>
    </submittedName>
</protein>
<keyword evidence="2" id="KW-1185">Reference proteome</keyword>
<organism evidence="1 2">
    <name type="scientific">Caenorhabditis japonica</name>
    <dbReference type="NCBI Taxonomy" id="281687"/>
    <lineage>
        <taxon>Eukaryota</taxon>
        <taxon>Metazoa</taxon>
        <taxon>Ecdysozoa</taxon>
        <taxon>Nematoda</taxon>
        <taxon>Chromadorea</taxon>
        <taxon>Rhabditida</taxon>
        <taxon>Rhabditina</taxon>
        <taxon>Rhabditomorpha</taxon>
        <taxon>Rhabditoidea</taxon>
        <taxon>Rhabditidae</taxon>
        <taxon>Peloderinae</taxon>
        <taxon>Caenorhabditis</taxon>
    </lineage>
</organism>
<dbReference type="AlphaFoldDB" id="A0A8R1EF35"/>
<reference evidence="1" key="2">
    <citation type="submission" date="2022-06" db="UniProtKB">
        <authorList>
            <consortium name="EnsemblMetazoa"/>
        </authorList>
    </citation>
    <scope>IDENTIFICATION</scope>
    <source>
        <strain evidence="1">DF5081</strain>
    </source>
</reference>
<name>A0A8R1EF35_CAEJA</name>
<evidence type="ECO:0000313" key="2">
    <source>
        <dbReference type="Proteomes" id="UP000005237"/>
    </source>
</evidence>
<accession>A0A8R1EF35</accession>
<proteinExistence type="predicted"/>
<sequence length="110" mass="12379">MENNNCKTRRRSGMFFIFNASLEKSSQVINKVSSKAPEYVLELDGGPILPHCTKLVALFLRNAELCEQSVSMSVSDRHSSNGMNGWTDRATNWNCVKVFPNHVTRNKNAC</sequence>